<keyword evidence="1" id="KW-1133">Transmembrane helix</keyword>
<protein>
    <submittedName>
        <fullName evidence="2">Uncharacterized protein</fullName>
    </submittedName>
</protein>
<gene>
    <name evidence="2" type="ORF">Tci_927811</name>
</gene>
<keyword evidence="1" id="KW-0812">Transmembrane</keyword>
<proteinExistence type="predicted"/>
<feature type="non-terminal residue" evidence="2">
    <location>
        <position position="72"/>
    </location>
</feature>
<feature type="transmembrane region" description="Helical" evidence="1">
    <location>
        <begin position="38"/>
        <end position="56"/>
    </location>
</feature>
<organism evidence="2">
    <name type="scientific">Tanacetum cinerariifolium</name>
    <name type="common">Dalmatian daisy</name>
    <name type="synonym">Chrysanthemum cinerariifolium</name>
    <dbReference type="NCBI Taxonomy" id="118510"/>
    <lineage>
        <taxon>Eukaryota</taxon>
        <taxon>Viridiplantae</taxon>
        <taxon>Streptophyta</taxon>
        <taxon>Embryophyta</taxon>
        <taxon>Tracheophyta</taxon>
        <taxon>Spermatophyta</taxon>
        <taxon>Magnoliopsida</taxon>
        <taxon>eudicotyledons</taxon>
        <taxon>Gunneridae</taxon>
        <taxon>Pentapetalae</taxon>
        <taxon>asterids</taxon>
        <taxon>campanulids</taxon>
        <taxon>Asterales</taxon>
        <taxon>Asteraceae</taxon>
        <taxon>Asteroideae</taxon>
        <taxon>Anthemideae</taxon>
        <taxon>Anthemidinae</taxon>
        <taxon>Tanacetum</taxon>
    </lineage>
</organism>
<feature type="non-terminal residue" evidence="2">
    <location>
        <position position="1"/>
    </location>
</feature>
<comment type="caution">
    <text evidence="2">The sequence shown here is derived from an EMBL/GenBank/DDBJ whole genome shotgun (WGS) entry which is preliminary data.</text>
</comment>
<evidence type="ECO:0000256" key="1">
    <source>
        <dbReference type="SAM" id="Phobius"/>
    </source>
</evidence>
<keyword evidence="1" id="KW-0472">Membrane</keyword>
<feature type="transmembrane region" description="Helical" evidence="1">
    <location>
        <begin position="6"/>
        <end position="26"/>
    </location>
</feature>
<name>A0A699X6U9_TANCI</name>
<accession>A0A699X6U9</accession>
<dbReference type="EMBL" id="BKCJ011822483">
    <property type="protein sequence ID" value="GFD55842.1"/>
    <property type="molecule type" value="Genomic_DNA"/>
</dbReference>
<sequence length="72" mass="7729">AFEAAGWVVITLALAWMSWRFVELPFREKRLLAGRKPVLVAGLAALLVIGVAGQLVREGDGVPARLSGQAMQ</sequence>
<reference evidence="2" key="1">
    <citation type="journal article" date="2019" name="Sci. Rep.">
        <title>Draft genome of Tanacetum cinerariifolium, the natural source of mosquito coil.</title>
        <authorList>
            <person name="Yamashiro T."/>
            <person name="Shiraishi A."/>
            <person name="Satake H."/>
            <person name="Nakayama K."/>
        </authorList>
    </citation>
    <scope>NUCLEOTIDE SEQUENCE</scope>
</reference>
<evidence type="ECO:0000313" key="2">
    <source>
        <dbReference type="EMBL" id="GFD55842.1"/>
    </source>
</evidence>
<dbReference type="AlphaFoldDB" id="A0A699X6U9"/>